<evidence type="ECO:0000313" key="1">
    <source>
        <dbReference type="EMBL" id="MFK2875749.1"/>
    </source>
</evidence>
<evidence type="ECO:0000313" key="2">
    <source>
        <dbReference type="EMBL" id="MFK2876203.1"/>
    </source>
</evidence>
<dbReference type="EMBL" id="JADIKK010000008">
    <property type="protein sequence ID" value="MFK2879768.1"/>
    <property type="molecule type" value="Genomic_DNA"/>
</dbReference>
<dbReference type="Proteomes" id="UP001620339">
    <property type="component" value="Unassembled WGS sequence"/>
</dbReference>
<sequence>MTRKTLAATLGIRGIAPSIARNTSTGGHSTVPRAVARAGDCSISQKIRKLIEQGIGYIKTIGGPRKLSMVGTSAVRDWITWAFAAYNLIGLGCSSGG</sequence>
<evidence type="ECO:0000313" key="3">
    <source>
        <dbReference type="EMBL" id="MFK2879768.1"/>
    </source>
</evidence>
<dbReference type="RefSeq" id="WP_404611812.1">
    <property type="nucleotide sequence ID" value="NZ_JADIKK010000007.1"/>
</dbReference>
<gene>
    <name evidence="1" type="ORF">ISP25_01510</name>
    <name evidence="2" type="ORF">ISP25_03870</name>
    <name evidence="3" type="ORF">ISP25_22130</name>
</gene>
<evidence type="ECO:0000313" key="4">
    <source>
        <dbReference type="Proteomes" id="UP001620339"/>
    </source>
</evidence>
<comment type="caution">
    <text evidence="3">The sequence shown here is derived from an EMBL/GenBank/DDBJ whole genome shotgun (WGS) entry which is preliminary data.</text>
</comment>
<accession>A0ABW8JDF9</accession>
<reference evidence="3 4" key="1">
    <citation type="submission" date="2020-10" db="EMBL/GenBank/DDBJ databases">
        <title>Phylogeny of dyella-like bacteria.</title>
        <authorList>
            <person name="Fu J."/>
        </authorList>
    </citation>
    <scope>NUCLEOTIDE SEQUENCE [LARGE SCALE GENOMIC DNA]</scope>
    <source>
        <strain evidence="3 4">KACC 19113</strain>
    </source>
</reference>
<organism evidence="3 4">
    <name type="scientific">Rhodanobacter hydrolyticus</name>
    <dbReference type="NCBI Taxonomy" id="2250595"/>
    <lineage>
        <taxon>Bacteria</taxon>
        <taxon>Pseudomonadati</taxon>
        <taxon>Pseudomonadota</taxon>
        <taxon>Gammaproteobacteria</taxon>
        <taxon>Lysobacterales</taxon>
        <taxon>Rhodanobacteraceae</taxon>
        <taxon>Rhodanobacter</taxon>
    </lineage>
</organism>
<name>A0ABW8JDF9_9GAMM</name>
<keyword evidence="4" id="KW-1185">Reference proteome</keyword>
<dbReference type="EMBL" id="JADIKK010000007">
    <property type="protein sequence ID" value="MFK2875749.1"/>
    <property type="molecule type" value="Genomic_DNA"/>
</dbReference>
<evidence type="ECO:0008006" key="5">
    <source>
        <dbReference type="Google" id="ProtNLM"/>
    </source>
</evidence>
<protein>
    <recommendedName>
        <fullName evidence="5">Transposase DDE domain-containing protein</fullName>
    </recommendedName>
</protein>
<proteinExistence type="predicted"/>
<dbReference type="EMBL" id="JADIKK010000008">
    <property type="protein sequence ID" value="MFK2876203.1"/>
    <property type="molecule type" value="Genomic_DNA"/>
</dbReference>